<evidence type="ECO:0000313" key="9">
    <source>
        <dbReference type="Proteomes" id="UP000196365"/>
    </source>
</evidence>
<dbReference type="GO" id="GO:0005886">
    <property type="term" value="C:plasma membrane"/>
    <property type="evidence" value="ECO:0007669"/>
    <property type="project" value="UniProtKB-SubCell"/>
</dbReference>
<dbReference type="Pfam" id="PF02588">
    <property type="entry name" value="YitT_membrane"/>
    <property type="match status" value="1"/>
</dbReference>
<dbReference type="InterPro" id="IPR051461">
    <property type="entry name" value="UPF0750_membrane"/>
</dbReference>
<dbReference type="Gene3D" id="3.30.70.120">
    <property type="match status" value="1"/>
</dbReference>
<feature type="transmembrane region" description="Helical" evidence="6">
    <location>
        <begin position="145"/>
        <end position="166"/>
    </location>
</feature>
<feature type="domain" description="DUF2179" evidence="7">
    <location>
        <begin position="220"/>
        <end position="274"/>
    </location>
</feature>
<dbReference type="InterPro" id="IPR003740">
    <property type="entry name" value="YitT"/>
</dbReference>
<proteinExistence type="predicted"/>
<evidence type="ECO:0000256" key="4">
    <source>
        <dbReference type="ARBA" id="ARBA00022989"/>
    </source>
</evidence>
<reference evidence="8 9" key="1">
    <citation type="submission" date="2017-02" db="EMBL/GenBank/DDBJ databases">
        <authorList>
            <person name="Peterson S.W."/>
        </authorList>
    </citation>
    <scope>NUCLEOTIDE SEQUENCE [LARGE SCALE GENOMIC DNA]</scope>
    <source>
        <strain evidence="8 9">DSM 15102</strain>
    </source>
</reference>
<dbReference type="Pfam" id="PF10035">
    <property type="entry name" value="DUF2179"/>
    <property type="match status" value="1"/>
</dbReference>
<evidence type="ECO:0000313" key="8">
    <source>
        <dbReference type="EMBL" id="SJZ92394.1"/>
    </source>
</evidence>
<evidence type="ECO:0000256" key="5">
    <source>
        <dbReference type="ARBA" id="ARBA00023136"/>
    </source>
</evidence>
<evidence type="ECO:0000256" key="1">
    <source>
        <dbReference type="ARBA" id="ARBA00004651"/>
    </source>
</evidence>
<feature type="transmembrane region" description="Helical" evidence="6">
    <location>
        <begin position="107"/>
        <end position="125"/>
    </location>
</feature>
<name>A0A1T4PLD1_9FIRM</name>
<dbReference type="Proteomes" id="UP000196365">
    <property type="component" value="Unassembled WGS sequence"/>
</dbReference>
<keyword evidence="3 6" id="KW-0812">Transmembrane</keyword>
<evidence type="ECO:0000256" key="2">
    <source>
        <dbReference type="ARBA" id="ARBA00022475"/>
    </source>
</evidence>
<dbReference type="PANTHER" id="PTHR33545">
    <property type="entry name" value="UPF0750 MEMBRANE PROTEIN YITT-RELATED"/>
    <property type="match status" value="1"/>
</dbReference>
<organism evidence="8 9">
    <name type="scientific">Garciella nitratireducens DSM 15102</name>
    <dbReference type="NCBI Taxonomy" id="1121911"/>
    <lineage>
        <taxon>Bacteria</taxon>
        <taxon>Bacillati</taxon>
        <taxon>Bacillota</taxon>
        <taxon>Clostridia</taxon>
        <taxon>Eubacteriales</taxon>
        <taxon>Eubacteriaceae</taxon>
        <taxon>Garciella</taxon>
    </lineage>
</organism>
<dbReference type="AlphaFoldDB" id="A0A1T4PLD1"/>
<dbReference type="PANTHER" id="PTHR33545:SF5">
    <property type="entry name" value="UPF0750 MEMBRANE PROTEIN YITT"/>
    <property type="match status" value="1"/>
</dbReference>
<dbReference type="InterPro" id="IPR019264">
    <property type="entry name" value="DUF2179"/>
</dbReference>
<feature type="transmembrane region" description="Helical" evidence="6">
    <location>
        <begin position="12"/>
        <end position="31"/>
    </location>
</feature>
<dbReference type="OrthoDB" id="3180973at2"/>
<sequence>MARKTTLSVKRIFLVLLGSLFMAISVNGFLIPHKLLSSGVTGISILFNYLLDIPISLMILILNIPIFIVGYKLINREFIIISFIGMISLSIFISLTDNLPIFVDDVLLATIFGGVLSGLGAGIVFTNRGSTGGMDIIAVILRKYFSINIGNTLFIINALIVLISSFFFGIKLALYTMISIYINTIVVDKVQEGLDRKKAILVITNKYDEVTYAIMNQIHRGVTLLEGKGGFTKDSKKIIFCTIAPFQLAKIREIILKNDQNAFITVLDAAEVVGKGFKNKE</sequence>
<dbReference type="PIRSF" id="PIRSF006483">
    <property type="entry name" value="Membrane_protein_YitT"/>
    <property type="match status" value="1"/>
</dbReference>
<feature type="transmembrane region" description="Helical" evidence="6">
    <location>
        <begin position="78"/>
        <end position="95"/>
    </location>
</feature>
<dbReference type="EMBL" id="FUWV01000018">
    <property type="protein sequence ID" value="SJZ92394.1"/>
    <property type="molecule type" value="Genomic_DNA"/>
</dbReference>
<feature type="transmembrane region" description="Helical" evidence="6">
    <location>
        <begin position="51"/>
        <end position="71"/>
    </location>
</feature>
<evidence type="ECO:0000256" key="6">
    <source>
        <dbReference type="SAM" id="Phobius"/>
    </source>
</evidence>
<evidence type="ECO:0000259" key="7">
    <source>
        <dbReference type="Pfam" id="PF10035"/>
    </source>
</evidence>
<keyword evidence="5 6" id="KW-0472">Membrane</keyword>
<gene>
    <name evidence="8" type="ORF">SAMN02745973_02140</name>
</gene>
<keyword evidence="2" id="KW-1003">Cell membrane</keyword>
<keyword evidence="9" id="KW-1185">Reference proteome</keyword>
<keyword evidence="4 6" id="KW-1133">Transmembrane helix</keyword>
<dbReference type="CDD" id="cd16380">
    <property type="entry name" value="YitT_C"/>
    <property type="match status" value="1"/>
</dbReference>
<protein>
    <submittedName>
        <fullName evidence="8">Uncharacterized membrane-anchored protein YitT, contains DUF161 and DUF2179 domains</fullName>
    </submittedName>
</protein>
<dbReference type="RefSeq" id="WP_087679465.1">
    <property type="nucleotide sequence ID" value="NZ_FUWV01000018.1"/>
</dbReference>
<dbReference type="InterPro" id="IPR015867">
    <property type="entry name" value="N-reg_PII/ATP_PRibTrfase_C"/>
</dbReference>
<comment type="subcellular location">
    <subcellularLocation>
        <location evidence="1">Cell membrane</location>
        <topology evidence="1">Multi-pass membrane protein</topology>
    </subcellularLocation>
</comment>
<evidence type="ECO:0000256" key="3">
    <source>
        <dbReference type="ARBA" id="ARBA00022692"/>
    </source>
</evidence>
<accession>A0A1T4PLD1</accession>